<protein>
    <submittedName>
        <fullName evidence="2">Uncharacterized protein</fullName>
    </submittedName>
</protein>
<gene>
    <name evidence="2" type="ORF">ACFQGP_10650</name>
</gene>
<organism evidence="2 3">
    <name type="scientific">Loigolactobacillus jiayinensis</name>
    <dbReference type="NCBI Taxonomy" id="2486016"/>
    <lineage>
        <taxon>Bacteria</taxon>
        <taxon>Bacillati</taxon>
        <taxon>Bacillota</taxon>
        <taxon>Bacilli</taxon>
        <taxon>Lactobacillales</taxon>
        <taxon>Lactobacillaceae</taxon>
        <taxon>Loigolactobacillus</taxon>
    </lineage>
</organism>
<keyword evidence="1" id="KW-0472">Membrane</keyword>
<reference evidence="3" key="1">
    <citation type="journal article" date="2019" name="Int. J. Syst. Evol. Microbiol.">
        <title>The Global Catalogue of Microorganisms (GCM) 10K type strain sequencing project: providing services to taxonomists for standard genome sequencing and annotation.</title>
        <authorList>
            <consortium name="The Broad Institute Genomics Platform"/>
            <consortium name="The Broad Institute Genome Sequencing Center for Infectious Disease"/>
            <person name="Wu L."/>
            <person name="Ma J."/>
        </authorList>
    </citation>
    <scope>NUCLEOTIDE SEQUENCE [LARGE SCALE GENOMIC DNA]</scope>
    <source>
        <strain evidence="3">CCM 8904</strain>
    </source>
</reference>
<name>A0ABW1RHL7_9LACO</name>
<evidence type="ECO:0000256" key="1">
    <source>
        <dbReference type="SAM" id="Phobius"/>
    </source>
</evidence>
<evidence type="ECO:0000313" key="3">
    <source>
        <dbReference type="Proteomes" id="UP001596289"/>
    </source>
</evidence>
<feature type="transmembrane region" description="Helical" evidence="1">
    <location>
        <begin position="29"/>
        <end position="47"/>
    </location>
</feature>
<accession>A0ABW1RHL7</accession>
<keyword evidence="1" id="KW-0812">Transmembrane</keyword>
<evidence type="ECO:0000313" key="2">
    <source>
        <dbReference type="EMBL" id="MFC6171022.1"/>
    </source>
</evidence>
<feature type="transmembrane region" description="Helical" evidence="1">
    <location>
        <begin position="5"/>
        <end position="23"/>
    </location>
</feature>
<keyword evidence="1" id="KW-1133">Transmembrane helix</keyword>
<comment type="caution">
    <text evidence="2">The sequence shown here is derived from an EMBL/GenBank/DDBJ whole genome shotgun (WGS) entry which is preliminary data.</text>
</comment>
<keyword evidence="3" id="KW-1185">Reference proteome</keyword>
<dbReference type="EMBL" id="JBHSSL010000086">
    <property type="protein sequence ID" value="MFC6171022.1"/>
    <property type="molecule type" value="Genomic_DNA"/>
</dbReference>
<proteinExistence type="predicted"/>
<dbReference type="RefSeq" id="WP_164509587.1">
    <property type="nucleotide sequence ID" value="NZ_JBHSSL010000086.1"/>
</dbReference>
<sequence length="53" mass="6017">MGQSYYSALFFFVFYLILLIAVALGQNMLAMYMMASGMLLNAGIALMRSRKRK</sequence>
<dbReference type="Proteomes" id="UP001596289">
    <property type="component" value="Unassembled WGS sequence"/>
</dbReference>